<feature type="transmembrane region" description="Helical" evidence="1">
    <location>
        <begin position="61"/>
        <end position="86"/>
    </location>
</feature>
<feature type="transmembrane region" description="Helical" evidence="1">
    <location>
        <begin position="31"/>
        <end position="49"/>
    </location>
</feature>
<keyword evidence="1" id="KW-0812">Transmembrane</keyword>
<keyword evidence="1" id="KW-0472">Membrane</keyword>
<gene>
    <name evidence="2" type="ORF">CD122_11100</name>
</gene>
<evidence type="ECO:0000256" key="1">
    <source>
        <dbReference type="SAM" id="Phobius"/>
    </source>
</evidence>
<protein>
    <submittedName>
        <fullName evidence="2">Uncharacterized protein</fullName>
    </submittedName>
</protein>
<keyword evidence="1" id="KW-1133">Transmembrane helix</keyword>
<dbReference type="RefSeq" id="WP_103359008.1">
    <property type="nucleotide sequence ID" value="NZ_CP113107.1"/>
</dbReference>
<evidence type="ECO:0000313" key="2">
    <source>
        <dbReference type="EMBL" id="PNZ24467.1"/>
    </source>
</evidence>
<dbReference type="Proteomes" id="UP000242752">
    <property type="component" value="Unassembled WGS sequence"/>
</dbReference>
<name>A0A2K3YFT1_9STAP</name>
<sequence>MKLTKLELIMILILVAELTVCLIIMEHLTIFQYMIFVQIIPSFIAAIVIGKVSARSKYKWLLIPLYSIIFVIVIISILQITPISTIENNTVQSKTSVILFNRNMKFSTYLGLFFQEFLLSAFISLIIGVFKKIKGGKF</sequence>
<dbReference type="OrthoDB" id="2227034at2"/>
<reference evidence="2 3" key="1">
    <citation type="submission" date="2017-08" db="EMBL/GenBank/DDBJ databases">
        <title>Draft genome sequences of 64 type strains of genus Staph aureus.</title>
        <authorList>
            <person name="Cole K."/>
            <person name="Golubchik T."/>
            <person name="Russell J."/>
            <person name="Foster D."/>
            <person name="Llewelyn M."/>
            <person name="Wilson D."/>
            <person name="Crook D."/>
            <person name="Paul J."/>
        </authorList>
    </citation>
    <scope>NUCLEOTIDE SEQUENCE [LARGE SCALE GENOMIC DNA]</scope>
    <source>
        <strain evidence="2 3">DSM 21968</strain>
    </source>
</reference>
<feature type="transmembrane region" description="Helical" evidence="1">
    <location>
        <begin position="7"/>
        <end position="25"/>
    </location>
</feature>
<dbReference type="EMBL" id="PPRF01000120">
    <property type="protein sequence ID" value="PNZ24467.1"/>
    <property type="molecule type" value="Genomic_DNA"/>
</dbReference>
<dbReference type="AlphaFoldDB" id="A0A2K3YFT1"/>
<organism evidence="2 3">
    <name type="scientific">Staphylococcus rostri</name>
    <dbReference type="NCBI Taxonomy" id="522262"/>
    <lineage>
        <taxon>Bacteria</taxon>
        <taxon>Bacillati</taxon>
        <taxon>Bacillota</taxon>
        <taxon>Bacilli</taxon>
        <taxon>Bacillales</taxon>
        <taxon>Staphylococcaceae</taxon>
        <taxon>Staphylococcus</taxon>
    </lineage>
</organism>
<accession>A0A2K3YFT1</accession>
<evidence type="ECO:0000313" key="3">
    <source>
        <dbReference type="Proteomes" id="UP000242752"/>
    </source>
</evidence>
<feature type="transmembrane region" description="Helical" evidence="1">
    <location>
        <begin position="106"/>
        <end position="130"/>
    </location>
</feature>
<comment type="caution">
    <text evidence="2">The sequence shown here is derived from an EMBL/GenBank/DDBJ whole genome shotgun (WGS) entry which is preliminary data.</text>
</comment>
<keyword evidence="3" id="KW-1185">Reference proteome</keyword>
<proteinExistence type="predicted"/>